<protein>
    <submittedName>
        <fullName evidence="2">Uncharacterized protein</fullName>
    </submittedName>
</protein>
<feature type="compositionally biased region" description="Basic and acidic residues" evidence="1">
    <location>
        <begin position="1"/>
        <end position="15"/>
    </location>
</feature>
<comment type="caution">
    <text evidence="2">The sequence shown here is derived from an EMBL/GenBank/DDBJ whole genome shotgun (WGS) entry which is preliminary data.</text>
</comment>
<dbReference type="OrthoDB" id="10015795at2759"/>
<organism evidence="2 4">
    <name type="scientific">Didymodactylos carnosus</name>
    <dbReference type="NCBI Taxonomy" id="1234261"/>
    <lineage>
        <taxon>Eukaryota</taxon>
        <taxon>Metazoa</taxon>
        <taxon>Spiralia</taxon>
        <taxon>Gnathifera</taxon>
        <taxon>Rotifera</taxon>
        <taxon>Eurotatoria</taxon>
        <taxon>Bdelloidea</taxon>
        <taxon>Philodinida</taxon>
        <taxon>Philodinidae</taxon>
        <taxon>Didymodactylos</taxon>
    </lineage>
</organism>
<evidence type="ECO:0000313" key="3">
    <source>
        <dbReference type="EMBL" id="CAF4093102.1"/>
    </source>
</evidence>
<keyword evidence="4" id="KW-1185">Reference proteome</keyword>
<evidence type="ECO:0000313" key="4">
    <source>
        <dbReference type="Proteomes" id="UP000663829"/>
    </source>
</evidence>
<accession>A0A815CLM8</accession>
<dbReference type="Proteomes" id="UP000663829">
    <property type="component" value="Unassembled WGS sequence"/>
</dbReference>
<reference evidence="2" key="1">
    <citation type="submission" date="2021-02" db="EMBL/GenBank/DDBJ databases">
        <authorList>
            <person name="Nowell W R."/>
        </authorList>
    </citation>
    <scope>NUCLEOTIDE SEQUENCE</scope>
</reference>
<feature type="region of interest" description="Disordered" evidence="1">
    <location>
        <begin position="1"/>
        <end position="24"/>
    </location>
</feature>
<gene>
    <name evidence="2" type="ORF">GPM918_LOCUS27935</name>
    <name evidence="3" type="ORF">SRO942_LOCUS28359</name>
</gene>
<name>A0A815CLM8_9BILA</name>
<dbReference type="EMBL" id="CAJNOQ010011962">
    <property type="protein sequence ID" value="CAF1288941.1"/>
    <property type="molecule type" value="Genomic_DNA"/>
</dbReference>
<dbReference type="EMBL" id="CAJOBC010031703">
    <property type="protein sequence ID" value="CAF4093102.1"/>
    <property type="molecule type" value="Genomic_DNA"/>
</dbReference>
<dbReference type="Proteomes" id="UP000681722">
    <property type="component" value="Unassembled WGS sequence"/>
</dbReference>
<sequence>MATGDGRKARQEYNKRRSRQSNGNLKITQVTQSTTTIAKEIEMCDANKPYHLVSTSANYDSSSNDGFYLLDLNTDEQQEEDDNCYFDTVFQKRINLATDYMIFDDDHDNLPSERYVRDLRPLHEHTNYQLSNPKIDTVYSSDVKQMLELIVSRNLKEIQHYKTVIHDKKFVEYDDEIVSGIKYQNALEQSIQSGNDRPFISLILHLDGLPLVKTTIEDRTPFTWNRDSKEADEKHQNILGHHGISIVAQLFNDDFPDSIICDYLHTICAIRLLHGGPLVQVSRHFREEKARELVDIYLKLHSKYFNSRETLTCHQHHHFPTQFSLHGSVSCAATFAFEDFLGSVGSSYHGSKNIGDQLVLYHNIDYFLYNDLQQEDSSIDWTKTVPIDIVREKERNVDVLKHHRLYCDCEELSCLSISRRHIINGLMYHSLLYARRQTSVSYFVAVESNSELFCFLMATQRTPRTRKENKPYTPETAALPDHYLIYFPQTNEAKIVPKTLVKLLNGKQAQVKLQGHVHDGIINYAGTIEACQKHYNSQVSSSLQIVQSPVLGSRILRDTQNVEGHGRVEDDDDEEIKSAQRLHSDVGGATAATSPETYSLFAFQQDDDEEEVEDIRRPKNHQKRHRISLAALEEEEDEYLANEDTRKRTVIRGIRNSGRRLPDLLSTSPYSNRVASPVSQSALDRLSGSISAQFQTFSKQLVMLTKNTKELASVNKQKNEFEIDNDVNYPNGFIYQTEDGDVNLLTLNGANGPADFGRQVLKVLFTDRELAQDLMSPPSRRNHTDRQLLDDYKIGILKELAVHQYIEQIIQLHDENKSNTNEFKLLIVNHIH</sequence>
<proteinExistence type="predicted"/>
<evidence type="ECO:0000256" key="1">
    <source>
        <dbReference type="SAM" id="MobiDB-lite"/>
    </source>
</evidence>
<dbReference type="AlphaFoldDB" id="A0A815CLM8"/>
<evidence type="ECO:0000313" key="2">
    <source>
        <dbReference type="EMBL" id="CAF1288941.1"/>
    </source>
</evidence>